<reference evidence="1" key="1">
    <citation type="submission" date="2021-06" db="EMBL/GenBank/DDBJ databases">
        <title>Comparative genomics, transcriptomics and evolutionary studies reveal genomic signatures of adaptation to plant cell wall in hemibiotrophic fungi.</title>
        <authorList>
            <consortium name="DOE Joint Genome Institute"/>
            <person name="Baroncelli R."/>
            <person name="Diaz J.F."/>
            <person name="Benocci T."/>
            <person name="Peng M."/>
            <person name="Battaglia E."/>
            <person name="Haridas S."/>
            <person name="Andreopoulos W."/>
            <person name="Labutti K."/>
            <person name="Pangilinan J."/>
            <person name="Floch G.L."/>
            <person name="Makela M.R."/>
            <person name="Henrissat B."/>
            <person name="Grigoriev I.V."/>
            <person name="Crouch J.A."/>
            <person name="De Vries R.P."/>
            <person name="Sukno S.A."/>
            <person name="Thon M.R."/>
        </authorList>
    </citation>
    <scope>NUCLEOTIDE SEQUENCE</scope>
    <source>
        <strain evidence="1">CBS 125086</strain>
    </source>
</reference>
<dbReference type="GeneID" id="85435759"/>
<organism evidence="1 2">
    <name type="scientific">Colletotrichum navitas</name>
    <dbReference type="NCBI Taxonomy" id="681940"/>
    <lineage>
        <taxon>Eukaryota</taxon>
        <taxon>Fungi</taxon>
        <taxon>Dikarya</taxon>
        <taxon>Ascomycota</taxon>
        <taxon>Pezizomycotina</taxon>
        <taxon>Sordariomycetes</taxon>
        <taxon>Hypocreomycetidae</taxon>
        <taxon>Glomerellales</taxon>
        <taxon>Glomerellaceae</taxon>
        <taxon>Colletotrichum</taxon>
        <taxon>Colletotrichum graminicola species complex</taxon>
    </lineage>
</organism>
<sequence>MKGGGVGVSAQICIVKLHQSSRHAACGETRAFEPTCQTVRLAFSRARAAGKGMYMLARHSTPGCWEADGPLSCELLYTRSPRQVKTGGRRQSRHLGHFIRTIKHIISCRDFVLGGECEAHAHALALAPMEMPRANQKRCARVRRKRASKQERISEMNDERDSQLLLAPIPAHPAQSPPLPARTGDGSGCGRRTSGCLVGLGPCLSNSSPDFQSLE</sequence>
<name>A0AAD8VC33_9PEZI</name>
<accession>A0AAD8VC33</accession>
<dbReference type="AlphaFoldDB" id="A0AAD8VC33"/>
<proteinExistence type="predicted"/>
<dbReference type="RefSeq" id="XP_060419767.1">
    <property type="nucleotide sequence ID" value="XM_060551519.1"/>
</dbReference>
<evidence type="ECO:0000313" key="2">
    <source>
        <dbReference type="Proteomes" id="UP001230504"/>
    </source>
</evidence>
<dbReference type="Proteomes" id="UP001230504">
    <property type="component" value="Unassembled WGS sequence"/>
</dbReference>
<keyword evidence="2" id="KW-1185">Reference proteome</keyword>
<gene>
    <name evidence="1" type="ORF">LY79DRAFT_208468</name>
</gene>
<protein>
    <submittedName>
        <fullName evidence="1">Uncharacterized protein</fullName>
    </submittedName>
</protein>
<comment type="caution">
    <text evidence="1">The sequence shown here is derived from an EMBL/GenBank/DDBJ whole genome shotgun (WGS) entry which is preliminary data.</text>
</comment>
<evidence type="ECO:0000313" key="1">
    <source>
        <dbReference type="EMBL" id="KAK1599105.1"/>
    </source>
</evidence>
<dbReference type="EMBL" id="JAHLJV010000003">
    <property type="protein sequence ID" value="KAK1599105.1"/>
    <property type="molecule type" value="Genomic_DNA"/>
</dbReference>